<proteinExistence type="inferred from homology"/>
<dbReference type="InterPro" id="IPR005829">
    <property type="entry name" value="Sugar_transporter_CS"/>
</dbReference>
<comment type="similarity">
    <text evidence="2">Belongs to the major facilitator superfamily. Sugar transporter (TC 2.A.1.1) family.</text>
</comment>
<dbReference type="AlphaFoldDB" id="A0A9W7IJ32"/>
<dbReference type="Gene3D" id="1.20.1250.20">
    <property type="entry name" value="MFS general substrate transporter like domains"/>
    <property type="match status" value="1"/>
</dbReference>
<dbReference type="InterPro" id="IPR020846">
    <property type="entry name" value="MFS_dom"/>
</dbReference>
<protein>
    <recommendedName>
        <fullName evidence="9">Major facilitator superfamily (MFS) profile domain-containing protein</fullName>
    </recommendedName>
</protein>
<sequence length="157" mass="17374">MLLFGRIMLGVGIGFGNQAVPLYLSEMAPTRLRGALNMMFQVATTFGIFTANMVNYGTQKLEPWGWRLSLGLAAIPALHPKLYSNKITTKTRTTAATTTIKTKRRSRTDSISIYQRNKRSPEDHDSSRRGFGVGSRSFMAALRFMSIVVIASVVVVL</sequence>
<dbReference type="PROSITE" id="PS00217">
    <property type="entry name" value="SUGAR_TRANSPORT_2"/>
    <property type="match status" value="1"/>
</dbReference>
<evidence type="ECO:0000256" key="5">
    <source>
        <dbReference type="ARBA" id="ARBA00022989"/>
    </source>
</evidence>
<evidence type="ECO:0000313" key="10">
    <source>
        <dbReference type="EMBL" id="GMI97617.1"/>
    </source>
</evidence>
<dbReference type="PANTHER" id="PTHR23500">
    <property type="entry name" value="SOLUTE CARRIER FAMILY 2, FACILITATED GLUCOSE TRANSPORTER"/>
    <property type="match status" value="1"/>
</dbReference>
<evidence type="ECO:0000259" key="9">
    <source>
        <dbReference type="PROSITE" id="PS50850"/>
    </source>
</evidence>
<evidence type="ECO:0000313" key="11">
    <source>
        <dbReference type="Proteomes" id="UP001165190"/>
    </source>
</evidence>
<dbReference type="GO" id="GO:0015144">
    <property type="term" value="F:carbohydrate transmembrane transporter activity"/>
    <property type="evidence" value="ECO:0007669"/>
    <property type="project" value="InterPro"/>
</dbReference>
<evidence type="ECO:0000256" key="6">
    <source>
        <dbReference type="ARBA" id="ARBA00023136"/>
    </source>
</evidence>
<evidence type="ECO:0000256" key="7">
    <source>
        <dbReference type="SAM" id="MobiDB-lite"/>
    </source>
</evidence>
<gene>
    <name evidence="10" type="ORF">HRI_003431000</name>
</gene>
<keyword evidence="11" id="KW-1185">Reference proteome</keyword>
<evidence type="ECO:0000256" key="8">
    <source>
        <dbReference type="SAM" id="Phobius"/>
    </source>
</evidence>
<keyword evidence="4 8" id="KW-0812">Transmembrane</keyword>
<evidence type="ECO:0000256" key="4">
    <source>
        <dbReference type="ARBA" id="ARBA00022692"/>
    </source>
</evidence>
<dbReference type="OrthoDB" id="1745636at2759"/>
<comment type="subcellular location">
    <subcellularLocation>
        <location evidence="1">Membrane</location>
        <topology evidence="1">Multi-pass membrane protein</topology>
    </subcellularLocation>
</comment>
<evidence type="ECO:0000256" key="2">
    <source>
        <dbReference type="ARBA" id="ARBA00010992"/>
    </source>
</evidence>
<keyword evidence="6 8" id="KW-0472">Membrane</keyword>
<dbReference type="InterPro" id="IPR005828">
    <property type="entry name" value="MFS_sugar_transport-like"/>
</dbReference>
<evidence type="ECO:0000256" key="3">
    <source>
        <dbReference type="ARBA" id="ARBA00022448"/>
    </source>
</evidence>
<keyword evidence="5 8" id="KW-1133">Transmembrane helix</keyword>
<dbReference type="Proteomes" id="UP001165190">
    <property type="component" value="Unassembled WGS sequence"/>
</dbReference>
<name>A0A9W7IJ32_HIBTR</name>
<comment type="caution">
    <text evidence="10">The sequence shown here is derived from an EMBL/GenBank/DDBJ whole genome shotgun (WGS) entry which is preliminary data.</text>
</comment>
<feature type="compositionally biased region" description="Basic and acidic residues" evidence="7">
    <location>
        <begin position="119"/>
        <end position="128"/>
    </location>
</feature>
<dbReference type="PANTHER" id="PTHR23500:SF109">
    <property type="entry name" value="SUGAR TRANSPORT PROTEIN 7"/>
    <property type="match status" value="1"/>
</dbReference>
<organism evidence="10 11">
    <name type="scientific">Hibiscus trionum</name>
    <name type="common">Flower of an hour</name>
    <dbReference type="NCBI Taxonomy" id="183268"/>
    <lineage>
        <taxon>Eukaryota</taxon>
        <taxon>Viridiplantae</taxon>
        <taxon>Streptophyta</taxon>
        <taxon>Embryophyta</taxon>
        <taxon>Tracheophyta</taxon>
        <taxon>Spermatophyta</taxon>
        <taxon>Magnoliopsida</taxon>
        <taxon>eudicotyledons</taxon>
        <taxon>Gunneridae</taxon>
        <taxon>Pentapetalae</taxon>
        <taxon>rosids</taxon>
        <taxon>malvids</taxon>
        <taxon>Malvales</taxon>
        <taxon>Malvaceae</taxon>
        <taxon>Malvoideae</taxon>
        <taxon>Hibiscus</taxon>
    </lineage>
</organism>
<dbReference type="InterPro" id="IPR045262">
    <property type="entry name" value="STP/PLT_plant"/>
</dbReference>
<dbReference type="Pfam" id="PF00083">
    <property type="entry name" value="Sugar_tr"/>
    <property type="match status" value="1"/>
</dbReference>
<accession>A0A9W7IJ32</accession>
<feature type="region of interest" description="Disordered" evidence="7">
    <location>
        <begin position="96"/>
        <end position="129"/>
    </location>
</feature>
<dbReference type="InterPro" id="IPR036259">
    <property type="entry name" value="MFS_trans_sf"/>
</dbReference>
<keyword evidence="3" id="KW-0813">Transport</keyword>
<feature type="domain" description="Major facilitator superfamily (MFS) profile" evidence="9">
    <location>
        <begin position="1"/>
        <end position="157"/>
    </location>
</feature>
<dbReference type="PROSITE" id="PS50850">
    <property type="entry name" value="MFS"/>
    <property type="match status" value="1"/>
</dbReference>
<dbReference type="EMBL" id="BSYR01000030">
    <property type="protein sequence ID" value="GMI97617.1"/>
    <property type="molecule type" value="Genomic_DNA"/>
</dbReference>
<dbReference type="GO" id="GO:0016020">
    <property type="term" value="C:membrane"/>
    <property type="evidence" value="ECO:0007669"/>
    <property type="project" value="UniProtKB-SubCell"/>
</dbReference>
<evidence type="ECO:0000256" key="1">
    <source>
        <dbReference type="ARBA" id="ARBA00004141"/>
    </source>
</evidence>
<reference evidence="10" key="1">
    <citation type="submission" date="2023-05" db="EMBL/GenBank/DDBJ databases">
        <title>Genome and transcriptome analyses reveal genes involved in the formation of fine ridges on petal epidermal cells in Hibiscus trionum.</title>
        <authorList>
            <person name="Koshimizu S."/>
            <person name="Masuda S."/>
            <person name="Ishii T."/>
            <person name="Shirasu K."/>
            <person name="Hoshino A."/>
            <person name="Arita M."/>
        </authorList>
    </citation>
    <scope>NUCLEOTIDE SEQUENCE</scope>
    <source>
        <strain evidence="10">Hamamatsu line</strain>
    </source>
</reference>
<dbReference type="SUPFAM" id="SSF103473">
    <property type="entry name" value="MFS general substrate transporter"/>
    <property type="match status" value="1"/>
</dbReference>
<feature type="transmembrane region" description="Helical" evidence="8">
    <location>
        <begin position="138"/>
        <end position="156"/>
    </location>
</feature>